<protein>
    <submittedName>
        <fullName evidence="1">Uncharacterized protein</fullName>
    </submittedName>
</protein>
<dbReference type="InterPro" id="IPR009057">
    <property type="entry name" value="Homeodomain-like_sf"/>
</dbReference>
<keyword evidence="2" id="KW-1185">Reference proteome</keyword>
<proteinExistence type="predicted"/>
<reference evidence="1" key="1">
    <citation type="journal article" date="2019" name="Environ. Microbiol.">
        <title>Fungal ecological strategies reflected in gene transcription - a case study of two litter decomposers.</title>
        <authorList>
            <person name="Barbi F."/>
            <person name="Kohler A."/>
            <person name="Barry K."/>
            <person name="Baskaran P."/>
            <person name="Daum C."/>
            <person name="Fauchery L."/>
            <person name="Ihrmark K."/>
            <person name="Kuo A."/>
            <person name="LaButti K."/>
            <person name="Lipzen A."/>
            <person name="Morin E."/>
            <person name="Grigoriev I.V."/>
            <person name="Henrissat B."/>
            <person name="Lindahl B."/>
            <person name="Martin F."/>
        </authorList>
    </citation>
    <scope>NUCLEOTIDE SEQUENCE</scope>
    <source>
        <strain evidence="1">JB14</strain>
    </source>
</reference>
<gene>
    <name evidence="1" type="ORF">BT96DRAFT_949514</name>
</gene>
<evidence type="ECO:0000313" key="1">
    <source>
        <dbReference type="EMBL" id="KAE9385893.1"/>
    </source>
</evidence>
<dbReference type="AlphaFoldDB" id="A0A6A4GKL0"/>
<dbReference type="SUPFAM" id="SSF46689">
    <property type="entry name" value="Homeodomain-like"/>
    <property type="match status" value="1"/>
</dbReference>
<organism evidence="1 2">
    <name type="scientific">Gymnopus androsaceus JB14</name>
    <dbReference type="NCBI Taxonomy" id="1447944"/>
    <lineage>
        <taxon>Eukaryota</taxon>
        <taxon>Fungi</taxon>
        <taxon>Dikarya</taxon>
        <taxon>Basidiomycota</taxon>
        <taxon>Agaricomycotina</taxon>
        <taxon>Agaricomycetes</taxon>
        <taxon>Agaricomycetidae</taxon>
        <taxon>Agaricales</taxon>
        <taxon>Marasmiineae</taxon>
        <taxon>Omphalotaceae</taxon>
        <taxon>Gymnopus</taxon>
    </lineage>
</organism>
<dbReference type="Proteomes" id="UP000799118">
    <property type="component" value="Unassembled WGS sequence"/>
</dbReference>
<evidence type="ECO:0000313" key="2">
    <source>
        <dbReference type="Proteomes" id="UP000799118"/>
    </source>
</evidence>
<name>A0A6A4GKL0_9AGAR</name>
<dbReference type="OrthoDB" id="3264182at2759"/>
<accession>A0A6A4GKL0</accession>
<dbReference type="EMBL" id="ML769935">
    <property type="protein sequence ID" value="KAE9385893.1"/>
    <property type="molecule type" value="Genomic_DNA"/>
</dbReference>
<sequence>MTCGHPLSDDLCSALICMGEQLPLNSVAKFSGVPTRTLQRLYKEYQKQGHGLRVKAGLETRGAKHMLSIDDTGFVVGQVEHKKDIYLDELWVLVQERLKVDVDETTIWHYL</sequence>